<gene>
    <name evidence="1" type="ORF">SNEC2469_LOCUS28835</name>
</gene>
<evidence type="ECO:0000313" key="1">
    <source>
        <dbReference type="EMBL" id="CAE7879687.1"/>
    </source>
</evidence>
<keyword evidence="2" id="KW-1185">Reference proteome</keyword>
<dbReference type="OrthoDB" id="10303100at2759"/>
<dbReference type="AlphaFoldDB" id="A0A813AWJ3"/>
<reference evidence="1" key="1">
    <citation type="submission" date="2021-02" db="EMBL/GenBank/DDBJ databases">
        <authorList>
            <person name="Dougan E. K."/>
            <person name="Rhodes N."/>
            <person name="Thang M."/>
            <person name="Chan C."/>
        </authorList>
    </citation>
    <scope>NUCLEOTIDE SEQUENCE</scope>
</reference>
<proteinExistence type="predicted"/>
<accession>A0A813AWJ3</accession>
<evidence type="ECO:0000313" key="2">
    <source>
        <dbReference type="Proteomes" id="UP000601435"/>
    </source>
</evidence>
<feature type="non-terminal residue" evidence="1">
    <location>
        <position position="1"/>
    </location>
</feature>
<dbReference type="Proteomes" id="UP000601435">
    <property type="component" value="Unassembled WGS sequence"/>
</dbReference>
<name>A0A813AWJ3_9DINO</name>
<organism evidence="1 2">
    <name type="scientific">Symbiodinium necroappetens</name>
    <dbReference type="NCBI Taxonomy" id="1628268"/>
    <lineage>
        <taxon>Eukaryota</taxon>
        <taxon>Sar</taxon>
        <taxon>Alveolata</taxon>
        <taxon>Dinophyceae</taxon>
        <taxon>Suessiales</taxon>
        <taxon>Symbiodiniaceae</taxon>
        <taxon>Symbiodinium</taxon>
    </lineage>
</organism>
<dbReference type="EMBL" id="CAJNJA010063534">
    <property type="protein sequence ID" value="CAE7879687.1"/>
    <property type="molecule type" value="Genomic_DNA"/>
</dbReference>
<sequence>CIHTYNDFTQSGGAVSLEGCKAHREGGGIFSGRNITMGEMATLTIRDSKADKGGGIMTTWIHSKAPRLHMFNCSAASLGGCVYVQAGAELAAPLSLRGCKAKGTGGAIYAQRKLVAPQISCTHCHAPTSGCFHLESGEANIASLMLHSGSKFVPASPNAIAAGDDAVVKLGRVDCREAPRCILAVAQMQLARLLCQRGESRQSLADDDGIACQECATGQIRLGAVDKARLCLGSQSGTVNYDYRVLS</sequence>
<evidence type="ECO:0008006" key="3">
    <source>
        <dbReference type="Google" id="ProtNLM"/>
    </source>
</evidence>
<comment type="caution">
    <text evidence="1">The sequence shown here is derived from an EMBL/GenBank/DDBJ whole genome shotgun (WGS) entry which is preliminary data.</text>
</comment>
<protein>
    <recommendedName>
        <fullName evidence="3">Right handed beta helix domain-containing protein</fullName>
    </recommendedName>
</protein>